<evidence type="ECO:0000313" key="2">
    <source>
        <dbReference type="EMBL" id="KAA0061424.1"/>
    </source>
</evidence>
<dbReference type="EMBL" id="SSTE01004812">
    <property type="protein sequence ID" value="KAA0061424.1"/>
    <property type="molecule type" value="Genomic_DNA"/>
</dbReference>
<protein>
    <submittedName>
        <fullName evidence="2">ABC transporter B family member 19-like</fullName>
    </submittedName>
</protein>
<accession>A0A5A7V2E7</accession>
<dbReference type="AlphaFoldDB" id="A0A5A7V2E7"/>
<feature type="domain" description="Tf2-1-like SH3-like" evidence="1">
    <location>
        <begin position="70"/>
        <end position="126"/>
    </location>
</feature>
<dbReference type="PANTHER" id="PTHR46148">
    <property type="entry name" value="CHROMO DOMAIN-CONTAINING PROTEIN"/>
    <property type="match status" value="1"/>
</dbReference>
<name>A0A5A7V2E7_CUCMM</name>
<dbReference type="PANTHER" id="PTHR46148:SF60">
    <property type="entry name" value="CHROMO DOMAIN-CONTAINING PROTEIN"/>
    <property type="match status" value="1"/>
</dbReference>
<reference evidence="2 3" key="1">
    <citation type="submission" date="2019-08" db="EMBL/GenBank/DDBJ databases">
        <title>Draft genome sequences of two oriental melons (Cucumis melo L. var makuwa).</title>
        <authorList>
            <person name="Kwon S.-Y."/>
        </authorList>
    </citation>
    <scope>NUCLEOTIDE SEQUENCE [LARGE SCALE GENOMIC DNA]</scope>
    <source>
        <strain evidence="3">cv. SW 3</strain>
        <tissue evidence="2">Leaf</tissue>
    </source>
</reference>
<dbReference type="Proteomes" id="UP000321393">
    <property type="component" value="Unassembled WGS sequence"/>
</dbReference>
<proteinExistence type="predicted"/>
<evidence type="ECO:0000259" key="1">
    <source>
        <dbReference type="Pfam" id="PF24626"/>
    </source>
</evidence>
<gene>
    <name evidence="2" type="ORF">E6C27_scaffold1041G00010</name>
</gene>
<sequence length="403" mass="45924">MKDHVDVYLLSQEEYAYDLLASLRITDSRITPIPLDSNVQLTSFDGIPLENSNWVGYPTDLCSTTGVLRFEKKWVFRFEKKGKLSPRFVGPFEILEQINPVAYRLALPPSFSTVHDVFHVSMLRKSVADPTHLVDFEPLQINENLSYEKQPVEILAREVKGLGLREVTIHPSFSSQTPKSLKSAATHLRLMTAAQAYPIRANCSSQTASVVCFCPKRRRVVDESIGPIVALLFANHHEHHRSLCSLWSPKTSFVIGVSLSSPKTRDVPTGLQIAHVWERASLGAEVEIRAEASWRMTRTLAQAPVESQIMPNQLLVEAKHLRDFRKYNPKTFDRSMDDPTKAQMWLTSVETIFSLRYAKQQELLNLEQGDMTVEQYDVVFDMLSRFVPDLVWTCLKMTSDNER</sequence>
<comment type="caution">
    <text evidence="2">The sequence shown here is derived from an EMBL/GenBank/DDBJ whole genome shotgun (WGS) entry which is preliminary data.</text>
</comment>
<organism evidence="2 3">
    <name type="scientific">Cucumis melo var. makuwa</name>
    <name type="common">Oriental melon</name>
    <dbReference type="NCBI Taxonomy" id="1194695"/>
    <lineage>
        <taxon>Eukaryota</taxon>
        <taxon>Viridiplantae</taxon>
        <taxon>Streptophyta</taxon>
        <taxon>Embryophyta</taxon>
        <taxon>Tracheophyta</taxon>
        <taxon>Spermatophyta</taxon>
        <taxon>Magnoliopsida</taxon>
        <taxon>eudicotyledons</taxon>
        <taxon>Gunneridae</taxon>
        <taxon>Pentapetalae</taxon>
        <taxon>rosids</taxon>
        <taxon>fabids</taxon>
        <taxon>Cucurbitales</taxon>
        <taxon>Cucurbitaceae</taxon>
        <taxon>Benincaseae</taxon>
        <taxon>Cucumis</taxon>
    </lineage>
</organism>
<evidence type="ECO:0000313" key="3">
    <source>
        <dbReference type="Proteomes" id="UP000321393"/>
    </source>
</evidence>
<dbReference type="Pfam" id="PF24626">
    <property type="entry name" value="SH3_Tf2-1"/>
    <property type="match status" value="1"/>
</dbReference>
<dbReference type="InterPro" id="IPR056924">
    <property type="entry name" value="SH3_Tf2-1"/>
</dbReference>